<dbReference type="OrthoDB" id="5293418at2"/>
<keyword evidence="1" id="KW-1133">Transmembrane helix</keyword>
<reference evidence="4 5" key="1">
    <citation type="submission" date="2006-09" db="EMBL/GenBank/DDBJ databases">
        <authorList>
            <person name="Emerson D."/>
            <person name="Ferriera S."/>
            <person name="Johnson J."/>
            <person name="Kravitz S."/>
            <person name="Halpern A."/>
            <person name="Remington K."/>
            <person name="Beeson K."/>
            <person name="Tran B."/>
            <person name="Rogers Y.-H."/>
            <person name="Friedman R."/>
            <person name="Venter J.C."/>
        </authorList>
    </citation>
    <scope>NUCLEOTIDE SEQUENCE [LARGE SCALE GENOMIC DNA]</scope>
    <source>
        <strain evidence="4 5">PV-1</strain>
    </source>
</reference>
<organism evidence="4 5">
    <name type="scientific">Mariprofundus ferrooxydans PV-1</name>
    <dbReference type="NCBI Taxonomy" id="314345"/>
    <lineage>
        <taxon>Bacteria</taxon>
        <taxon>Pseudomonadati</taxon>
        <taxon>Pseudomonadota</taxon>
        <taxon>Candidatius Mariprofundia</taxon>
        <taxon>Mariprofundales</taxon>
        <taxon>Mariprofundaceae</taxon>
        <taxon>Mariprofundus</taxon>
    </lineage>
</organism>
<feature type="signal peptide" evidence="2">
    <location>
        <begin position="1"/>
        <end position="28"/>
    </location>
</feature>
<evidence type="ECO:0000313" key="4">
    <source>
        <dbReference type="EMBL" id="EAU54020.1"/>
    </source>
</evidence>
<dbReference type="InParanoid" id="Q0EXM7"/>
<keyword evidence="1" id="KW-0472">Membrane</keyword>
<dbReference type="Pfam" id="PF13584">
    <property type="entry name" value="BatD"/>
    <property type="match status" value="1"/>
</dbReference>
<keyword evidence="5" id="KW-1185">Reference proteome</keyword>
<dbReference type="Pfam" id="PF25607">
    <property type="entry name" value="DUF7939"/>
    <property type="match status" value="1"/>
</dbReference>
<dbReference type="EMBL" id="AATS01000013">
    <property type="protein sequence ID" value="EAU54020.1"/>
    <property type="molecule type" value="Genomic_DNA"/>
</dbReference>
<protein>
    <recommendedName>
        <fullName evidence="3">DUF7939 domain-containing protein</fullName>
    </recommendedName>
</protein>
<keyword evidence="2" id="KW-0732">Signal</keyword>
<dbReference type="InterPro" id="IPR057699">
    <property type="entry name" value="DUF7939"/>
</dbReference>
<dbReference type="InterPro" id="IPR025738">
    <property type="entry name" value="BatD"/>
</dbReference>
<feature type="domain" description="DUF7939" evidence="3">
    <location>
        <begin position="473"/>
        <end position="550"/>
    </location>
</feature>
<dbReference type="RefSeq" id="WP_009850956.1">
    <property type="nucleotide sequence ID" value="NZ_DS022295.1"/>
</dbReference>
<feature type="chain" id="PRO_5004171364" description="DUF7939 domain-containing protein" evidence="2">
    <location>
        <begin position="29"/>
        <end position="572"/>
    </location>
</feature>
<dbReference type="AlphaFoldDB" id="Q0EXM7"/>
<evidence type="ECO:0000256" key="2">
    <source>
        <dbReference type="SAM" id="SignalP"/>
    </source>
</evidence>
<gene>
    <name evidence="4" type="ORF">SPV1_03248</name>
</gene>
<name>Q0EXM7_9PROT</name>
<feature type="transmembrane region" description="Helical" evidence="1">
    <location>
        <begin position="427"/>
        <end position="447"/>
    </location>
</feature>
<dbReference type="Proteomes" id="UP000005297">
    <property type="component" value="Unassembled WGS sequence"/>
</dbReference>
<dbReference type="HOGENOM" id="CLU_031701_1_0_0"/>
<sequence>MVARFTGKAALAFLLLALSFLVINPAMAAVNAHLDRQVIGEGETVTLTIDINGDSSGEPDTAPLERDFEILSRNHSSSYSLINGSLHSNVNWQFTLRPRHSGQMTVPPLKVGQASTQAIALQVKKLAARTSPGGEPSGDVWLDMQIEPKSVLVQQQAIISIKIYQATTLAQAQLTEPAAAHAVIERLGEDKQYQVTKSGRNWLVTERQYAIFPQQSGTLAISPVQLDASVIANAQSFGSPFFQSSRPIRARSNALKLQVNPIPAAWHGANWLPASGLSLTEKWPSANSFKVGEPITRTITVQAQGQSMSQLPALPELLPDQLKSYPDQPVLKDDKSEQGITGLRRQKTAIIPTAPGTYILPAIEIPWWNVNSGKMETAELPARTFKVTGAVAAVQKSAPPAPMTEAQSQLPQAVAVASNNSTDHTPWRWIAIISLCGWGLTLLILLVNRVRKKQRAGQQADDAQPYNRENLNDSIRAVRDACKRNDAKACEKALIVFAGCRWPDGGPGALRQHGGESLVRRVSELEHYLYAPAGSQWHGDELLHAFEQADFHHRAGKAGKSGKRLPGLYPDQ</sequence>
<dbReference type="PANTHER" id="PTHR40940:SF1">
    <property type="entry name" value="PROTEIN BATD"/>
    <property type="match status" value="1"/>
</dbReference>
<proteinExistence type="predicted"/>
<comment type="caution">
    <text evidence="4">The sequence shown here is derived from an EMBL/GenBank/DDBJ whole genome shotgun (WGS) entry which is preliminary data.</text>
</comment>
<dbReference type="eggNOG" id="COG0457">
    <property type="taxonomic scope" value="Bacteria"/>
</dbReference>
<dbReference type="STRING" id="314344.AL013_12375"/>
<accession>Q0EXM7</accession>
<evidence type="ECO:0000256" key="1">
    <source>
        <dbReference type="SAM" id="Phobius"/>
    </source>
</evidence>
<evidence type="ECO:0000259" key="3">
    <source>
        <dbReference type="Pfam" id="PF25607"/>
    </source>
</evidence>
<keyword evidence="1" id="KW-0812">Transmembrane</keyword>
<evidence type="ECO:0000313" key="5">
    <source>
        <dbReference type="Proteomes" id="UP000005297"/>
    </source>
</evidence>
<dbReference type="PANTHER" id="PTHR40940">
    <property type="entry name" value="PROTEIN BATD-RELATED"/>
    <property type="match status" value="1"/>
</dbReference>